<dbReference type="EMBL" id="JAACJM010000126">
    <property type="protein sequence ID" value="KAF5344374.1"/>
    <property type="molecule type" value="Genomic_DNA"/>
</dbReference>
<comment type="caution">
    <text evidence="3">The sequence shown here is derived from an EMBL/GenBank/DDBJ whole genome shotgun (WGS) entry which is preliminary data.</text>
</comment>
<feature type="region of interest" description="Disordered" evidence="1">
    <location>
        <begin position="460"/>
        <end position="546"/>
    </location>
</feature>
<feature type="compositionally biased region" description="Polar residues" evidence="1">
    <location>
        <begin position="534"/>
        <end position="546"/>
    </location>
</feature>
<keyword evidence="2" id="KW-0812">Transmembrane</keyword>
<feature type="transmembrane region" description="Helical" evidence="2">
    <location>
        <begin position="230"/>
        <end position="253"/>
    </location>
</feature>
<dbReference type="OrthoDB" id="3250682at2759"/>
<feature type="transmembrane region" description="Helical" evidence="2">
    <location>
        <begin position="269"/>
        <end position="290"/>
    </location>
</feature>
<protein>
    <submittedName>
        <fullName evidence="3">Uncharacterized protein</fullName>
    </submittedName>
</protein>
<evidence type="ECO:0000313" key="3">
    <source>
        <dbReference type="EMBL" id="KAF5344374.1"/>
    </source>
</evidence>
<feature type="transmembrane region" description="Helical" evidence="2">
    <location>
        <begin position="197"/>
        <end position="218"/>
    </location>
</feature>
<feature type="transmembrane region" description="Helical" evidence="2">
    <location>
        <begin position="317"/>
        <end position="341"/>
    </location>
</feature>
<keyword evidence="4" id="KW-1185">Reference proteome</keyword>
<dbReference type="Proteomes" id="UP000559256">
    <property type="component" value="Unassembled WGS sequence"/>
</dbReference>
<gene>
    <name evidence="3" type="ORF">D9758_013278</name>
</gene>
<name>A0A8H5CMC1_9AGAR</name>
<feature type="transmembrane region" description="Helical" evidence="2">
    <location>
        <begin position="347"/>
        <end position="370"/>
    </location>
</feature>
<accession>A0A8H5CMC1</accession>
<keyword evidence="2" id="KW-0472">Membrane</keyword>
<keyword evidence="2" id="KW-1133">Transmembrane helix</keyword>
<evidence type="ECO:0000256" key="1">
    <source>
        <dbReference type="SAM" id="MobiDB-lite"/>
    </source>
</evidence>
<proteinExistence type="predicted"/>
<sequence length="546" mass="59832">MCKVNRPESRNFKQLAWRRRTESRQNGNFSSLHPYNKVFDRPPHSPSKTPFLGSYEYHILSSAPLSLLYRTPPPLFGSSLHIAMDSSQVITVELAYVWGIIISTFLYGVYLVLFWIAMYILLLPLTAPYDTTREPVNKILVTVSVLMCCTCTTHFVAQCIRLHKGYVQRMHPTETLYHVGSGVDGPMPYLENTNKPLAIATGVCFTVAALLTDGLTIYRLYIIWNRSFNACILPIISLIGILVCGLAVCGLAAEMAPSAPLFGSTAAEWLIATFVCGLTTNFIALASVTVRFRQNAQDKKTSRVPGATGSRNTTKMVALIMLESAAIYSGTKFINLMLLVAETNVTFAFFCICIPMTGIASHLLIIHVGYHKYFGGSGIGTGSVHRSFSSRIASGHFTSSTVGGRSTPFTHLPFSPRSSQFIRPPLSPRSSQVPPTLCLSPSDNINYKTDSIRNSIAFSPTRIRFSAGPGDGDPEDDDRESQDRLSGYKNHDRDNDTDRATVTEDDEPKTGSSSSSSHTHHGVLVPSVIIGESVTRTMTAPSDGYT</sequence>
<reference evidence="3 4" key="1">
    <citation type="journal article" date="2020" name="ISME J.">
        <title>Uncovering the hidden diversity of litter-decomposition mechanisms in mushroom-forming fungi.</title>
        <authorList>
            <person name="Floudas D."/>
            <person name="Bentzer J."/>
            <person name="Ahren D."/>
            <person name="Johansson T."/>
            <person name="Persson P."/>
            <person name="Tunlid A."/>
        </authorList>
    </citation>
    <scope>NUCLEOTIDE SEQUENCE [LARGE SCALE GENOMIC DNA]</scope>
    <source>
        <strain evidence="3 4">CBS 291.85</strain>
    </source>
</reference>
<feature type="compositionally biased region" description="Basic and acidic residues" evidence="1">
    <location>
        <begin position="489"/>
        <end position="502"/>
    </location>
</feature>
<evidence type="ECO:0000256" key="2">
    <source>
        <dbReference type="SAM" id="Phobius"/>
    </source>
</evidence>
<evidence type="ECO:0000313" key="4">
    <source>
        <dbReference type="Proteomes" id="UP000559256"/>
    </source>
</evidence>
<feature type="transmembrane region" description="Helical" evidence="2">
    <location>
        <begin position="94"/>
        <end position="122"/>
    </location>
</feature>
<organism evidence="3 4">
    <name type="scientific">Tetrapyrgos nigripes</name>
    <dbReference type="NCBI Taxonomy" id="182062"/>
    <lineage>
        <taxon>Eukaryota</taxon>
        <taxon>Fungi</taxon>
        <taxon>Dikarya</taxon>
        <taxon>Basidiomycota</taxon>
        <taxon>Agaricomycotina</taxon>
        <taxon>Agaricomycetes</taxon>
        <taxon>Agaricomycetidae</taxon>
        <taxon>Agaricales</taxon>
        <taxon>Marasmiineae</taxon>
        <taxon>Marasmiaceae</taxon>
        <taxon>Tetrapyrgos</taxon>
    </lineage>
</organism>
<dbReference type="AlphaFoldDB" id="A0A8H5CMC1"/>